<evidence type="ECO:0000313" key="4">
    <source>
        <dbReference type="Proteomes" id="UP000593915"/>
    </source>
</evidence>
<accession>A0A7S6WP27</accession>
<keyword evidence="2" id="KW-0472">Membrane</keyword>
<organism evidence="3 4">
    <name type="scientific">Treponema pedis</name>
    <dbReference type="NCBI Taxonomy" id="409322"/>
    <lineage>
        <taxon>Bacteria</taxon>
        <taxon>Pseudomonadati</taxon>
        <taxon>Spirochaetota</taxon>
        <taxon>Spirochaetia</taxon>
        <taxon>Spirochaetales</taxon>
        <taxon>Treponemataceae</taxon>
        <taxon>Treponema</taxon>
    </lineage>
</organism>
<feature type="region of interest" description="Disordered" evidence="1">
    <location>
        <begin position="174"/>
        <end position="193"/>
    </location>
</feature>
<keyword evidence="2" id="KW-1133">Transmembrane helix</keyword>
<evidence type="ECO:0000256" key="1">
    <source>
        <dbReference type="SAM" id="MobiDB-lite"/>
    </source>
</evidence>
<dbReference type="RefSeq" id="WP_194076127.1">
    <property type="nucleotide sequence ID" value="NZ_CP061839.1"/>
</dbReference>
<dbReference type="Proteomes" id="UP000593915">
    <property type="component" value="Chromosome"/>
</dbReference>
<gene>
    <name evidence="3" type="ORF">IFE08_12695</name>
</gene>
<proteinExistence type="predicted"/>
<sequence length="224" mass="24462">MFLKFKVPLIFAGAALALSFIIGILSGVRFSSILIRSIVLSLISGGFTLGAREILERFVPELFQPHISKDIPQNDGTGKKLNISIDDPIDMAPIPPANTEDLSMTEQQDNTETLPANDDNFGNDIDTINDLDGETEEQNVFKAAENTDSVFNVEPAVSEDSSGLEELPDLQEFTPDETQTDTGQGQDFIEEGTGRFNISTDLSGSDMDTKTMVQAIRTVLKRES</sequence>
<feature type="transmembrane region" description="Helical" evidence="2">
    <location>
        <begin position="7"/>
        <end position="27"/>
    </location>
</feature>
<dbReference type="AlphaFoldDB" id="A0A7S6WP27"/>
<evidence type="ECO:0000313" key="3">
    <source>
        <dbReference type="EMBL" id="QOW60642.1"/>
    </source>
</evidence>
<name>A0A7S6WP27_9SPIR</name>
<keyword evidence="2" id="KW-0812">Transmembrane</keyword>
<evidence type="ECO:0000256" key="2">
    <source>
        <dbReference type="SAM" id="Phobius"/>
    </source>
</evidence>
<dbReference type="EMBL" id="CP061839">
    <property type="protein sequence ID" value="QOW60642.1"/>
    <property type="molecule type" value="Genomic_DNA"/>
</dbReference>
<protein>
    <submittedName>
        <fullName evidence="3">Uncharacterized protein</fullName>
    </submittedName>
</protein>
<reference evidence="3 4" key="1">
    <citation type="submission" date="2020-09" db="EMBL/GenBank/DDBJ databases">
        <title>Characterization of Treponema spp. from bovine digital dermatitis in Korea.</title>
        <authorList>
            <person name="Espiritu H.M."/>
            <person name="Cho Y.I."/>
            <person name="Mamuad L."/>
        </authorList>
    </citation>
    <scope>NUCLEOTIDE SEQUENCE [LARGE SCALE GENOMIC DNA]</scope>
    <source>
        <strain evidence="3 4">KS1</strain>
    </source>
</reference>